<dbReference type="EC" id="1.1.1.-" evidence="4"/>
<comment type="similarity">
    <text evidence="1">Belongs to the short-chain dehydrogenases/reductases (SDR) family.</text>
</comment>
<accession>A0A3G8JLZ0</accession>
<evidence type="ECO:0000256" key="3">
    <source>
        <dbReference type="ARBA" id="ARBA00023027"/>
    </source>
</evidence>
<reference evidence="4 5" key="1">
    <citation type="submission" date="2018-11" db="EMBL/GenBank/DDBJ databases">
        <title>Gordonia insulae sp. nov., isolated from an island soil.</title>
        <authorList>
            <person name="Kim Y.S."/>
            <person name="Kim S.B."/>
        </authorList>
    </citation>
    <scope>NUCLEOTIDE SEQUENCE [LARGE SCALE GENOMIC DNA]</scope>
    <source>
        <strain evidence="4 5">MMS17-SY073</strain>
    </source>
</reference>
<protein>
    <submittedName>
        <fullName evidence="4">Short-chain type dehydrogenase/reductase</fullName>
        <ecNumber evidence="4">1.1.1.-</ecNumber>
    </submittedName>
</protein>
<dbReference type="CDD" id="cd05233">
    <property type="entry name" value="SDR_c"/>
    <property type="match status" value="1"/>
</dbReference>
<dbReference type="Proteomes" id="UP000271469">
    <property type="component" value="Chromosome"/>
</dbReference>
<keyword evidence="2 4" id="KW-0560">Oxidoreductase</keyword>
<evidence type="ECO:0000256" key="2">
    <source>
        <dbReference type="ARBA" id="ARBA00023002"/>
    </source>
</evidence>
<dbReference type="NCBIfam" id="NF009467">
    <property type="entry name" value="PRK12826.1-3"/>
    <property type="match status" value="1"/>
</dbReference>
<dbReference type="Pfam" id="PF13561">
    <property type="entry name" value="adh_short_C2"/>
    <property type="match status" value="1"/>
</dbReference>
<dbReference type="EMBL" id="CP033972">
    <property type="protein sequence ID" value="AZG45908.1"/>
    <property type="molecule type" value="Genomic_DNA"/>
</dbReference>
<dbReference type="GO" id="GO:0016616">
    <property type="term" value="F:oxidoreductase activity, acting on the CH-OH group of donors, NAD or NADP as acceptor"/>
    <property type="evidence" value="ECO:0007669"/>
    <property type="project" value="TreeGrafter"/>
</dbReference>
<sequence length="286" mass="30612">MGRVEGKVAFITGAARGQGRSHAVRLAEEGADIIAIDICKDVPSNTYAMSRPEDLKETARLVEAHGRRIITVEADVRVEQELADAVAGGVEEFGRLDIVVANAGICPMLSDAGMQGWIDVIGINLMGAQNAIHVALPYLKEGASIIATGSTAALMPSGGVENPGADPGGAGYPVAKQLLTHYMNELARVVAPQMIRANVVHPTNVNTAMLQSDAMAKIFRPDLEDPKMEDARDAFTVQQSMPVPWVDPVDISNAVVYLASDESRYVTGTQMRVDAGGYLKWYPFHV</sequence>
<dbReference type="SUPFAM" id="SSF51735">
    <property type="entry name" value="NAD(P)-binding Rossmann-fold domains"/>
    <property type="match status" value="1"/>
</dbReference>
<proteinExistence type="inferred from homology"/>
<dbReference type="OrthoDB" id="5173603at2"/>
<dbReference type="AlphaFoldDB" id="A0A3G8JLZ0"/>
<evidence type="ECO:0000256" key="1">
    <source>
        <dbReference type="ARBA" id="ARBA00006484"/>
    </source>
</evidence>
<dbReference type="PANTHER" id="PTHR42760">
    <property type="entry name" value="SHORT-CHAIN DEHYDROGENASES/REDUCTASES FAMILY MEMBER"/>
    <property type="match status" value="1"/>
</dbReference>
<organism evidence="4 5">
    <name type="scientific">Gordonia insulae</name>
    <dbReference type="NCBI Taxonomy" id="2420509"/>
    <lineage>
        <taxon>Bacteria</taxon>
        <taxon>Bacillati</taxon>
        <taxon>Actinomycetota</taxon>
        <taxon>Actinomycetes</taxon>
        <taxon>Mycobacteriales</taxon>
        <taxon>Gordoniaceae</taxon>
        <taxon>Gordonia</taxon>
    </lineage>
</organism>
<name>A0A3G8JLZ0_9ACTN</name>
<dbReference type="NCBIfam" id="TIGR03971">
    <property type="entry name" value="SDR_subfam_1"/>
    <property type="match status" value="1"/>
</dbReference>
<dbReference type="PRINTS" id="PR00081">
    <property type="entry name" value="GDHRDH"/>
</dbReference>
<dbReference type="FunFam" id="3.40.50.720:FF:000084">
    <property type="entry name" value="Short-chain dehydrogenase reductase"/>
    <property type="match status" value="1"/>
</dbReference>
<dbReference type="InterPro" id="IPR002347">
    <property type="entry name" value="SDR_fam"/>
</dbReference>
<dbReference type="KEGG" id="gom:D7316_02508"/>
<evidence type="ECO:0000313" key="5">
    <source>
        <dbReference type="Proteomes" id="UP000271469"/>
    </source>
</evidence>
<dbReference type="RefSeq" id="WP_124708508.1">
    <property type="nucleotide sequence ID" value="NZ_CP033972.1"/>
</dbReference>
<dbReference type="InterPro" id="IPR036291">
    <property type="entry name" value="NAD(P)-bd_dom_sf"/>
</dbReference>
<gene>
    <name evidence="4" type="ORF">D7316_02508</name>
</gene>
<dbReference type="Gene3D" id="3.40.50.720">
    <property type="entry name" value="NAD(P)-binding Rossmann-like Domain"/>
    <property type="match status" value="1"/>
</dbReference>
<keyword evidence="5" id="KW-1185">Reference proteome</keyword>
<dbReference type="PANTHER" id="PTHR42760:SF133">
    <property type="entry name" value="3-OXOACYL-[ACYL-CARRIER-PROTEIN] REDUCTASE"/>
    <property type="match status" value="1"/>
</dbReference>
<keyword evidence="3" id="KW-0520">NAD</keyword>
<evidence type="ECO:0000313" key="4">
    <source>
        <dbReference type="EMBL" id="AZG45908.1"/>
    </source>
</evidence>
<dbReference type="InterPro" id="IPR023985">
    <property type="entry name" value="SDR_subfam_1"/>
</dbReference>